<accession>A0A1M2VG37</accession>
<sequence length="393" mass="44440">MSPLCTHCDANAPSDQPHHPELDSLYHIGEVFAIHESVFTPIEDLFATRAVSSLATNERRRCSVELESLRTRKDTTLKSRPCILRAPFESPPGHSDRRGAWICLMATFENAPMAELPRVFHYLCSPVFPNGTVNRGKAHFHSLPEWPELSCWIIAWVFKTTRPLDTRWFTQDSWKTKQRRGYKDQDATSAEGEEEGTRRIGMVFGHQASDELFEHCRRLRQSWMRRCQKDRTLSREYEREYREYRDKIRAQSSSPNSRKTSIVPSCQMMPSRRGGAIATIFEDQSNTEQPQKRAGRDSIAVDGWSTISKKSSSAKKPPTLCGREHQSGDKMGGISSAPAPRKPNLVQMNAKTSTPSVASTKASRNGLIRGGQNVLARFGNRYTALRKKSIGDA</sequence>
<keyword evidence="3" id="KW-1185">Reference proteome</keyword>
<proteinExistence type="predicted"/>
<evidence type="ECO:0000313" key="2">
    <source>
        <dbReference type="EMBL" id="OJT06560.1"/>
    </source>
</evidence>
<reference evidence="2 3" key="1">
    <citation type="submission" date="2016-10" db="EMBL/GenBank/DDBJ databases">
        <title>Genome sequence of the basidiomycete white-rot fungus Trametes pubescens.</title>
        <authorList>
            <person name="Makela M.R."/>
            <person name="Granchi Z."/>
            <person name="Peng M."/>
            <person name="De Vries R.P."/>
            <person name="Grigoriev I."/>
            <person name="Riley R."/>
            <person name="Hilden K."/>
        </authorList>
    </citation>
    <scope>NUCLEOTIDE SEQUENCE [LARGE SCALE GENOMIC DNA]</scope>
    <source>
        <strain evidence="2 3">FBCC735</strain>
    </source>
</reference>
<organism evidence="2 3">
    <name type="scientific">Trametes pubescens</name>
    <name type="common">White-rot fungus</name>
    <dbReference type="NCBI Taxonomy" id="154538"/>
    <lineage>
        <taxon>Eukaryota</taxon>
        <taxon>Fungi</taxon>
        <taxon>Dikarya</taxon>
        <taxon>Basidiomycota</taxon>
        <taxon>Agaricomycotina</taxon>
        <taxon>Agaricomycetes</taxon>
        <taxon>Polyporales</taxon>
        <taxon>Polyporaceae</taxon>
        <taxon>Trametes</taxon>
    </lineage>
</organism>
<evidence type="ECO:0000256" key="1">
    <source>
        <dbReference type="SAM" id="MobiDB-lite"/>
    </source>
</evidence>
<feature type="region of interest" description="Disordered" evidence="1">
    <location>
        <begin position="247"/>
        <end position="269"/>
    </location>
</feature>
<dbReference type="OrthoDB" id="2757939at2759"/>
<comment type="caution">
    <text evidence="2">The sequence shown here is derived from an EMBL/GenBank/DDBJ whole genome shotgun (WGS) entry which is preliminary data.</text>
</comment>
<dbReference type="AlphaFoldDB" id="A0A1M2VG37"/>
<feature type="region of interest" description="Disordered" evidence="1">
    <location>
        <begin position="282"/>
        <end position="343"/>
    </location>
</feature>
<gene>
    <name evidence="2" type="ORF">TRAPUB_2637</name>
</gene>
<feature type="compositionally biased region" description="Polar residues" evidence="1">
    <location>
        <begin position="250"/>
        <end position="264"/>
    </location>
</feature>
<protein>
    <submittedName>
        <fullName evidence="2">Uncharacterized protein</fullName>
    </submittedName>
</protein>
<name>A0A1M2VG37_TRAPU</name>
<dbReference type="OMA" id="LMATFEN"/>
<dbReference type="EMBL" id="MNAD01001304">
    <property type="protein sequence ID" value="OJT06560.1"/>
    <property type="molecule type" value="Genomic_DNA"/>
</dbReference>
<evidence type="ECO:0000313" key="3">
    <source>
        <dbReference type="Proteomes" id="UP000184267"/>
    </source>
</evidence>
<dbReference type="Proteomes" id="UP000184267">
    <property type="component" value="Unassembled WGS sequence"/>
</dbReference>